<proteinExistence type="predicted"/>
<protein>
    <submittedName>
        <fullName evidence="1">Uncharacterized protein</fullName>
    </submittedName>
</protein>
<reference evidence="1" key="1">
    <citation type="submission" date="2019-08" db="EMBL/GenBank/DDBJ databases">
        <authorList>
            <person name="Kucharzyk K."/>
            <person name="Murdoch R.W."/>
            <person name="Higgins S."/>
            <person name="Loffler F."/>
        </authorList>
    </citation>
    <scope>NUCLEOTIDE SEQUENCE</scope>
</reference>
<accession>A0A645F858</accession>
<sequence>MHRFFRCVDQPGIAAVVLHRHVEQKHRLALLLVFKQINHFFKVGFIADTVAHKAADHFGIVERI</sequence>
<gene>
    <name evidence="1" type="ORF">SDC9_157850</name>
</gene>
<name>A0A645F858_9ZZZZ</name>
<organism evidence="1">
    <name type="scientific">bioreactor metagenome</name>
    <dbReference type="NCBI Taxonomy" id="1076179"/>
    <lineage>
        <taxon>unclassified sequences</taxon>
        <taxon>metagenomes</taxon>
        <taxon>ecological metagenomes</taxon>
    </lineage>
</organism>
<dbReference type="EMBL" id="VSSQ01056709">
    <property type="protein sequence ID" value="MPN10555.1"/>
    <property type="molecule type" value="Genomic_DNA"/>
</dbReference>
<comment type="caution">
    <text evidence="1">The sequence shown here is derived from an EMBL/GenBank/DDBJ whole genome shotgun (WGS) entry which is preliminary data.</text>
</comment>
<evidence type="ECO:0000313" key="1">
    <source>
        <dbReference type="EMBL" id="MPN10555.1"/>
    </source>
</evidence>
<dbReference type="AlphaFoldDB" id="A0A645F858"/>